<dbReference type="CDD" id="cd02888">
    <property type="entry name" value="RNR_II_dimer"/>
    <property type="match status" value="1"/>
</dbReference>
<accession>A0A2J0L2W4</accession>
<feature type="domain" description="TSCPD" evidence="17">
    <location>
        <begin position="603"/>
        <end position="707"/>
    </location>
</feature>
<organism evidence="18 19">
    <name type="scientific">Candidatus Aquitaenariimonas noxiae</name>
    <dbReference type="NCBI Taxonomy" id="1974741"/>
    <lineage>
        <taxon>Bacteria</taxon>
        <taxon>Pseudomonadati</taxon>
        <taxon>Candidatus Omnitrophota</taxon>
        <taxon>Candidatus Aquitaenariimonas</taxon>
    </lineage>
</organism>
<evidence type="ECO:0000256" key="4">
    <source>
        <dbReference type="ARBA" id="ARBA00022634"/>
    </source>
</evidence>
<evidence type="ECO:0000256" key="7">
    <source>
        <dbReference type="ARBA" id="ARBA00023002"/>
    </source>
</evidence>
<keyword evidence="8" id="KW-0215">Deoxyribonucleotide synthesis</keyword>
<evidence type="ECO:0000256" key="10">
    <source>
        <dbReference type="ARBA" id="ARBA00023285"/>
    </source>
</evidence>
<dbReference type="GO" id="GO:0071897">
    <property type="term" value="P:DNA biosynthetic process"/>
    <property type="evidence" value="ECO:0007669"/>
    <property type="project" value="UniProtKB-KW"/>
</dbReference>
<dbReference type="GO" id="GO:0005524">
    <property type="term" value="F:ATP binding"/>
    <property type="evidence" value="ECO:0007669"/>
    <property type="project" value="UniProtKB-KW"/>
</dbReference>
<keyword evidence="10 13" id="KW-0170">Cobalt</keyword>
<dbReference type="InterPro" id="IPR013344">
    <property type="entry name" value="RNR_NrdJ/NrdZ"/>
</dbReference>
<dbReference type="InterPro" id="IPR013509">
    <property type="entry name" value="RNR_lsu_N"/>
</dbReference>
<dbReference type="PANTHER" id="PTHR43371">
    <property type="entry name" value="VITAMIN B12-DEPENDENT RIBONUCLEOTIDE REDUCTASE"/>
    <property type="match status" value="1"/>
</dbReference>
<dbReference type="EMBL" id="PEWV01000075">
    <property type="protein sequence ID" value="PIU40847.1"/>
    <property type="molecule type" value="Genomic_DNA"/>
</dbReference>
<comment type="catalytic activity">
    <reaction evidence="12 13">
        <text>a 2'-deoxyribonucleoside 5'-diphosphate + [thioredoxin]-disulfide + H2O = a ribonucleoside 5'-diphosphate + [thioredoxin]-dithiol</text>
        <dbReference type="Rhea" id="RHEA:23252"/>
        <dbReference type="Rhea" id="RHEA-COMP:10698"/>
        <dbReference type="Rhea" id="RHEA-COMP:10700"/>
        <dbReference type="ChEBI" id="CHEBI:15377"/>
        <dbReference type="ChEBI" id="CHEBI:29950"/>
        <dbReference type="ChEBI" id="CHEBI:50058"/>
        <dbReference type="ChEBI" id="CHEBI:57930"/>
        <dbReference type="ChEBI" id="CHEBI:73316"/>
        <dbReference type="EC" id="1.17.4.1"/>
    </reaction>
</comment>
<evidence type="ECO:0000256" key="12">
    <source>
        <dbReference type="ARBA" id="ARBA00047754"/>
    </source>
</evidence>
<reference evidence="18 19" key="1">
    <citation type="submission" date="2017-09" db="EMBL/GenBank/DDBJ databases">
        <title>Depth-based differentiation of microbial function through sediment-hosted aquifers and enrichment of novel symbionts in the deep terrestrial subsurface.</title>
        <authorList>
            <person name="Probst A.J."/>
            <person name="Ladd B."/>
            <person name="Jarett J.K."/>
            <person name="Geller-Mcgrath D.E."/>
            <person name="Sieber C.M."/>
            <person name="Emerson J.B."/>
            <person name="Anantharaman K."/>
            <person name="Thomas B.C."/>
            <person name="Malmstrom R."/>
            <person name="Stieglmeier M."/>
            <person name="Klingl A."/>
            <person name="Woyke T."/>
            <person name="Ryan C.M."/>
            <person name="Banfield J.F."/>
        </authorList>
    </citation>
    <scope>NUCLEOTIDE SEQUENCE [LARGE SCALE GENOMIC DNA]</scope>
    <source>
        <strain evidence="18">CG07_land_8_20_14_0_80_42_15</strain>
    </source>
</reference>
<dbReference type="NCBIfam" id="TIGR02504">
    <property type="entry name" value="NrdJ_Z"/>
    <property type="match status" value="1"/>
</dbReference>
<dbReference type="SUPFAM" id="SSF48168">
    <property type="entry name" value="R1 subunit of ribonucleotide reductase, N-terminal domain"/>
    <property type="match status" value="1"/>
</dbReference>
<evidence type="ECO:0000256" key="5">
    <source>
        <dbReference type="ARBA" id="ARBA00022741"/>
    </source>
</evidence>
<name>A0A2J0L2W4_9BACT</name>
<evidence type="ECO:0000259" key="15">
    <source>
        <dbReference type="Pfam" id="PF00317"/>
    </source>
</evidence>
<dbReference type="UniPathway" id="UPA00326"/>
<dbReference type="InterPro" id="IPR008926">
    <property type="entry name" value="RNR_R1-su_N"/>
</dbReference>
<keyword evidence="9" id="KW-1015">Disulfide bond</keyword>
<feature type="compositionally biased region" description="Basic and acidic residues" evidence="14">
    <location>
        <begin position="588"/>
        <end position="597"/>
    </location>
</feature>
<evidence type="ECO:0000256" key="2">
    <source>
        <dbReference type="ARBA" id="ARBA00007405"/>
    </source>
</evidence>
<dbReference type="GO" id="GO:0009263">
    <property type="term" value="P:deoxyribonucleotide biosynthetic process"/>
    <property type="evidence" value="ECO:0007669"/>
    <property type="project" value="UniProtKB-KW"/>
</dbReference>
<evidence type="ECO:0000256" key="9">
    <source>
        <dbReference type="ARBA" id="ARBA00023157"/>
    </source>
</evidence>
<evidence type="ECO:0000256" key="1">
    <source>
        <dbReference type="ARBA" id="ARBA00001922"/>
    </source>
</evidence>
<evidence type="ECO:0000313" key="19">
    <source>
        <dbReference type="Proteomes" id="UP000230052"/>
    </source>
</evidence>
<dbReference type="InterPro" id="IPR000788">
    <property type="entry name" value="RNR_lg_C"/>
</dbReference>
<keyword evidence="3 13" id="KW-0846">Cobalamin</keyword>
<gene>
    <name evidence="18" type="ORF">COS99_08045</name>
</gene>
<feature type="domain" description="Ribonucleotide reductase large subunit C-terminal" evidence="16">
    <location>
        <begin position="98"/>
        <end position="566"/>
    </location>
</feature>
<protein>
    <recommendedName>
        <fullName evidence="13">Vitamin B12-dependent ribonucleotide reductase</fullName>
        <ecNumber evidence="13">1.17.4.1</ecNumber>
    </recommendedName>
</protein>
<sequence length="774" mass="85410">MGEKMETSAQQRPELTDNAMKVLEKRYLKKDESGKVKESPQIMFRRVANNIAQADLLYNKSADIKKTEEEFYSAISKLEFLPNSPTLMNAGRDLQQLSACFVLPIEDSMEGIFDALKSTALIHKSGGGTGFAFSRLRSKNSVVKTTGGVASGPVSFMKVFDAATQAVKQGGTRRGANMGILRINHPDILEFIQCKEKDKEISNFNISVALTEEFMKQVENNEEYDLVNPRTKKPVNRIKAKEVFDLIVKMAHKNGEPGIIFLDRINKDNPTPSVGEIESTNPCGEQPLLPYESCNLGSVNLSRMVDEEKKSIDWTKIAKTVKIAVHFLDNVIDMNNYPIPKIEEMTKANRKIGLGVMGFADMLLKLSIPYNSEEGVKIAKDLMSFILKEAQNASSELAAKRGAFPNFGKSIYNKPAKPRFRNATLTTIAPAGTLSIIASCSSGIEPLFAISYTRTVMDKDALPETNPYFEEIAKKRGFYTVELMKLIAQKGSIQEIPEIPEDVRKMFVTAHDITPDWHIKMQAAFQMYTNNAVSKTVNFSHNATEEDVKKVYMLAYKLGCKGVTIYRDGSREEQVLTVSKDNSSGTKTDSKKEVHDNERKIYPRPRPSVTRGTTTKVTTGCGNLYVTINEDDKGLPFEVFMSMGKAGGCAMSQLEAIGRLASLALRSGIDKNSIVEQLKGIRCPSPSWEKGGRIFSCSDAIARAIEKQLIKVKKEDEIPPEPKNEHASNDSGNPGGSVKTKLGSVVGVCPDCGGALRHEEGCMVCHSCGYSKCG</sequence>
<proteinExistence type="inferred from homology"/>
<dbReference type="AlphaFoldDB" id="A0A2J0L2W4"/>
<dbReference type="GO" id="GO:0031419">
    <property type="term" value="F:cobalamin binding"/>
    <property type="evidence" value="ECO:0007669"/>
    <property type="project" value="UniProtKB-KW"/>
</dbReference>
<evidence type="ECO:0000256" key="8">
    <source>
        <dbReference type="ARBA" id="ARBA00023116"/>
    </source>
</evidence>
<feature type="region of interest" description="Disordered" evidence="14">
    <location>
        <begin position="577"/>
        <end position="597"/>
    </location>
</feature>
<keyword evidence="4 13" id="KW-0237">DNA synthesis</keyword>
<feature type="compositionally biased region" description="Polar residues" evidence="14">
    <location>
        <begin position="577"/>
        <end position="587"/>
    </location>
</feature>
<dbReference type="Pfam" id="PF12637">
    <property type="entry name" value="TSCPD"/>
    <property type="match status" value="1"/>
</dbReference>
<evidence type="ECO:0000259" key="16">
    <source>
        <dbReference type="Pfam" id="PF02867"/>
    </source>
</evidence>
<evidence type="ECO:0000259" key="17">
    <source>
        <dbReference type="Pfam" id="PF12637"/>
    </source>
</evidence>
<dbReference type="PRINTS" id="PR01183">
    <property type="entry name" value="RIBORDTASEM1"/>
</dbReference>
<comment type="cofactor">
    <cofactor evidence="1 13">
        <name>adenosylcob(III)alamin</name>
        <dbReference type="ChEBI" id="CHEBI:18408"/>
    </cofactor>
</comment>
<feature type="compositionally biased region" description="Basic and acidic residues" evidence="14">
    <location>
        <begin position="715"/>
        <end position="728"/>
    </location>
</feature>
<keyword evidence="7 13" id="KW-0560">Oxidoreductase</keyword>
<evidence type="ECO:0000256" key="3">
    <source>
        <dbReference type="ARBA" id="ARBA00022628"/>
    </source>
</evidence>
<evidence type="ECO:0000256" key="6">
    <source>
        <dbReference type="ARBA" id="ARBA00022840"/>
    </source>
</evidence>
<dbReference type="Gene3D" id="3.20.70.20">
    <property type="match status" value="1"/>
</dbReference>
<evidence type="ECO:0000256" key="13">
    <source>
        <dbReference type="RuleBase" id="RU364064"/>
    </source>
</evidence>
<dbReference type="PANTHER" id="PTHR43371:SF1">
    <property type="entry name" value="RIBONUCLEOSIDE-DIPHOSPHATE REDUCTASE"/>
    <property type="match status" value="1"/>
</dbReference>
<dbReference type="FunFam" id="3.20.70.20:FF:000018">
    <property type="entry name" value="Vitamin B12-dependent ribonucleotide reductase"/>
    <property type="match status" value="1"/>
</dbReference>
<keyword evidence="6" id="KW-0067">ATP-binding</keyword>
<evidence type="ECO:0000256" key="11">
    <source>
        <dbReference type="ARBA" id="ARBA00025437"/>
    </source>
</evidence>
<dbReference type="SUPFAM" id="SSF51998">
    <property type="entry name" value="PFL-like glycyl radical enzymes"/>
    <property type="match status" value="1"/>
</dbReference>
<dbReference type="GO" id="GO:0004748">
    <property type="term" value="F:ribonucleoside-diphosphate reductase activity, thioredoxin disulfide as acceptor"/>
    <property type="evidence" value="ECO:0007669"/>
    <property type="project" value="UniProtKB-EC"/>
</dbReference>
<evidence type="ECO:0000313" key="18">
    <source>
        <dbReference type="EMBL" id="PIU40847.1"/>
    </source>
</evidence>
<dbReference type="EC" id="1.17.4.1" evidence="13"/>
<feature type="region of interest" description="Disordered" evidence="14">
    <location>
        <begin position="715"/>
        <end position="736"/>
    </location>
</feature>
<comment type="function">
    <text evidence="11 13">Catalyzes the reduction of ribonucleotides to deoxyribonucleotides. May function to provide a pool of deoxyribonucleotide precursors for DNA repair during oxygen limitation and/or for immediate growth after restoration of oxygen.</text>
</comment>
<comment type="similarity">
    <text evidence="2 13">Belongs to the ribonucleoside diphosphate reductase class-2 family.</text>
</comment>
<dbReference type="InterPro" id="IPR024434">
    <property type="entry name" value="TSCPD_dom"/>
</dbReference>
<keyword evidence="5 13" id="KW-0547">Nucleotide-binding</keyword>
<dbReference type="Pfam" id="PF00317">
    <property type="entry name" value="Ribonuc_red_lgN"/>
    <property type="match status" value="1"/>
</dbReference>
<feature type="domain" description="Ribonucleotide reductase large subunit N-terminal" evidence="15">
    <location>
        <begin position="14"/>
        <end position="94"/>
    </location>
</feature>
<evidence type="ECO:0000256" key="14">
    <source>
        <dbReference type="SAM" id="MobiDB-lite"/>
    </source>
</evidence>
<dbReference type="NCBIfam" id="NF006417">
    <property type="entry name" value="PRK08665.1"/>
    <property type="match status" value="1"/>
</dbReference>
<dbReference type="InterPro" id="IPR050862">
    <property type="entry name" value="RdRp_reductase_class-2"/>
</dbReference>
<comment type="caution">
    <text evidence="18">The sequence shown here is derived from an EMBL/GenBank/DDBJ whole genome shotgun (WGS) entry which is preliminary data.</text>
</comment>
<dbReference type="Proteomes" id="UP000230052">
    <property type="component" value="Unassembled WGS sequence"/>
</dbReference>
<dbReference type="Pfam" id="PF02867">
    <property type="entry name" value="Ribonuc_red_lgC"/>
    <property type="match status" value="1"/>
</dbReference>